<feature type="transmembrane region" description="Helical" evidence="1">
    <location>
        <begin position="108"/>
        <end position="132"/>
    </location>
</feature>
<feature type="transmembrane region" description="Helical" evidence="1">
    <location>
        <begin position="173"/>
        <end position="192"/>
    </location>
</feature>
<evidence type="ECO:0000313" key="3">
    <source>
        <dbReference type="Proteomes" id="UP000289794"/>
    </source>
</evidence>
<dbReference type="AlphaFoldDB" id="A0A4P6LZS0"/>
<keyword evidence="1" id="KW-1133">Transmembrane helix</keyword>
<protein>
    <recommendedName>
        <fullName evidence="4">DUF624 domain-containing protein</fullName>
    </recommendedName>
</protein>
<proteinExistence type="predicted"/>
<dbReference type="Pfam" id="PF04854">
    <property type="entry name" value="DUF624"/>
    <property type="match status" value="1"/>
</dbReference>
<evidence type="ECO:0000313" key="2">
    <source>
        <dbReference type="EMBL" id="QBE97295.1"/>
    </source>
</evidence>
<sequence length="208" mass="23377">MGRLFEIDGKLFHAMSKIADLVTLNLLWLICCLPVVTIGASTSALYCVTLKMAGNEDTYVCRSFFHSLKENMKQSLIIWGAFLAMGVVLYFDFYAVSHGGGGMFKLLVIPLILVTFLLVMTACYVFPILAFFKNSVKGAVKNSLYMALAHLPYTVLILIIYACPYLLLFTENLVFGMFVDLVVGFSLAAWMNSHLFRKLFDRYAQSVR</sequence>
<name>A0A4P6LZS0_9FIRM</name>
<feature type="transmembrane region" description="Helical" evidence="1">
    <location>
        <begin position="76"/>
        <end position="96"/>
    </location>
</feature>
<dbReference type="RefSeq" id="WP_130181128.1">
    <property type="nucleotide sequence ID" value="NZ_CP035945.1"/>
</dbReference>
<dbReference type="InterPro" id="IPR006938">
    <property type="entry name" value="DUF624"/>
</dbReference>
<gene>
    <name evidence="2" type="ORF">PMF13cell1_02851</name>
</gene>
<dbReference type="EMBL" id="CP035945">
    <property type="protein sequence ID" value="QBE97295.1"/>
    <property type="molecule type" value="Genomic_DNA"/>
</dbReference>
<evidence type="ECO:0000256" key="1">
    <source>
        <dbReference type="SAM" id="Phobius"/>
    </source>
</evidence>
<accession>A0A4P6LZS0</accession>
<keyword evidence="1" id="KW-0472">Membrane</keyword>
<keyword evidence="1" id="KW-0812">Transmembrane</keyword>
<feature type="transmembrane region" description="Helical" evidence="1">
    <location>
        <begin position="144"/>
        <end position="167"/>
    </location>
</feature>
<dbReference type="Proteomes" id="UP000289794">
    <property type="component" value="Chromosome"/>
</dbReference>
<evidence type="ECO:0008006" key="4">
    <source>
        <dbReference type="Google" id="ProtNLM"/>
    </source>
</evidence>
<organism evidence="2 3">
    <name type="scientific">Blautia producta</name>
    <dbReference type="NCBI Taxonomy" id="33035"/>
    <lineage>
        <taxon>Bacteria</taxon>
        <taxon>Bacillati</taxon>
        <taxon>Bacillota</taxon>
        <taxon>Clostridia</taxon>
        <taxon>Lachnospirales</taxon>
        <taxon>Lachnospiraceae</taxon>
        <taxon>Blautia</taxon>
    </lineage>
</organism>
<feature type="transmembrane region" description="Helical" evidence="1">
    <location>
        <begin position="26"/>
        <end position="48"/>
    </location>
</feature>
<reference evidence="2 3" key="1">
    <citation type="submission" date="2019-01" db="EMBL/GenBank/DDBJ databases">
        <title>PMF-metabolizing Aryl O-demethylase.</title>
        <authorList>
            <person name="Kim M."/>
        </authorList>
    </citation>
    <scope>NUCLEOTIDE SEQUENCE [LARGE SCALE GENOMIC DNA]</scope>
    <source>
        <strain evidence="2 3">PMF1</strain>
    </source>
</reference>
<dbReference type="KEGG" id="bpro:PMF13cell1_02851"/>